<dbReference type="InterPro" id="IPR011335">
    <property type="entry name" value="Restrct_endonuc-II-like"/>
</dbReference>
<evidence type="ECO:0000259" key="1">
    <source>
        <dbReference type="Pfam" id="PF12705"/>
    </source>
</evidence>
<feature type="domain" description="PD-(D/E)XK endonuclease-like" evidence="1">
    <location>
        <begin position="89"/>
        <end position="290"/>
    </location>
</feature>
<dbReference type="InterPro" id="IPR011604">
    <property type="entry name" value="PDDEXK-like_dom_sf"/>
</dbReference>
<accession>A0A6C0D9H9</accession>
<dbReference type="InterPro" id="IPR038726">
    <property type="entry name" value="PDDEXK_AddAB-type"/>
</dbReference>
<name>A0A6C0D9H9_9ZZZZ</name>
<protein>
    <recommendedName>
        <fullName evidence="1">PD-(D/E)XK endonuclease-like domain-containing protein</fullName>
    </recommendedName>
</protein>
<evidence type="ECO:0000313" key="2">
    <source>
        <dbReference type="EMBL" id="QHT13676.1"/>
    </source>
</evidence>
<organism evidence="2">
    <name type="scientific">viral metagenome</name>
    <dbReference type="NCBI Taxonomy" id="1070528"/>
    <lineage>
        <taxon>unclassified sequences</taxon>
        <taxon>metagenomes</taxon>
        <taxon>organismal metagenomes</taxon>
    </lineage>
</organism>
<sequence length="331" mass="37704">MPQSITDGALTWQRLAVVHKHPRDDRIQFEEESHTYTIDGVTKGWVSCTKFFHAFFGHFDSDAVIAKMMTSPRWYESKYYGMTADEIKKKWSDKGKNSSEAGTRMHLDIEHFYNALPVAWTNEVANEVANGAANGVTNGVTNGVANGVANGAKPVDVETGCKAMVEADAWHAAEGPEWNYFLSYQSEHGHNFLPFRTEWLVFDIDHKVSGSIDMVYKKPDGKLAIYDWKRIEEVKTENNWQHGLGPVSHLPDTNYWHYSLQLNVYRWILQRNYGYTVDELALVVLHPGNKTWRVVRLNIMDDEVEGMMAARKRALEISGNDGSEPVVVFEE</sequence>
<dbReference type="Gene3D" id="3.90.320.10">
    <property type="match status" value="1"/>
</dbReference>
<dbReference type="AlphaFoldDB" id="A0A6C0D9H9"/>
<reference evidence="2" key="1">
    <citation type="journal article" date="2020" name="Nature">
        <title>Giant virus diversity and host interactions through global metagenomics.</title>
        <authorList>
            <person name="Schulz F."/>
            <person name="Roux S."/>
            <person name="Paez-Espino D."/>
            <person name="Jungbluth S."/>
            <person name="Walsh D.A."/>
            <person name="Denef V.J."/>
            <person name="McMahon K.D."/>
            <person name="Konstantinidis K.T."/>
            <person name="Eloe-Fadrosh E.A."/>
            <person name="Kyrpides N.C."/>
            <person name="Woyke T."/>
        </authorList>
    </citation>
    <scope>NUCLEOTIDE SEQUENCE</scope>
    <source>
        <strain evidence="2">GVMAG-M-3300023174-132</strain>
    </source>
</reference>
<dbReference type="SUPFAM" id="SSF52980">
    <property type="entry name" value="Restriction endonuclease-like"/>
    <property type="match status" value="1"/>
</dbReference>
<proteinExistence type="predicted"/>
<dbReference type="EMBL" id="MN739575">
    <property type="protein sequence ID" value="QHT13676.1"/>
    <property type="molecule type" value="Genomic_DNA"/>
</dbReference>
<dbReference type="Pfam" id="PF12705">
    <property type="entry name" value="PDDEXK_1"/>
    <property type="match status" value="1"/>
</dbReference>